<keyword evidence="8" id="KW-1185">Reference proteome</keyword>
<dbReference type="InterPro" id="IPR004552">
    <property type="entry name" value="AGP_acyltrans"/>
</dbReference>
<organism evidence="7 8">
    <name type="scientific">Phycomyces blakesleeanus (strain ATCC 8743b / DSM 1359 / FGSC 10004 / NBRC 33097 / NRRL 1555)</name>
    <dbReference type="NCBI Taxonomy" id="763407"/>
    <lineage>
        <taxon>Eukaryota</taxon>
        <taxon>Fungi</taxon>
        <taxon>Fungi incertae sedis</taxon>
        <taxon>Mucoromycota</taxon>
        <taxon>Mucoromycotina</taxon>
        <taxon>Mucoromycetes</taxon>
        <taxon>Mucorales</taxon>
        <taxon>Phycomycetaceae</taxon>
        <taxon>Phycomyces</taxon>
    </lineage>
</organism>
<dbReference type="PANTHER" id="PTHR10434:SF11">
    <property type="entry name" value="1-ACYL-SN-GLYCEROL-3-PHOSPHATE ACYLTRANSFERASE"/>
    <property type="match status" value="1"/>
</dbReference>
<evidence type="ECO:0000256" key="5">
    <source>
        <dbReference type="SAM" id="Phobius"/>
    </source>
</evidence>
<dbReference type="SUPFAM" id="SSF69593">
    <property type="entry name" value="Glycerol-3-phosphate (1)-acyltransferase"/>
    <property type="match status" value="1"/>
</dbReference>
<proteinExistence type="inferred from homology"/>
<dbReference type="OrthoDB" id="202234at2759"/>
<dbReference type="InterPro" id="IPR002123">
    <property type="entry name" value="Plipid/glycerol_acylTrfase"/>
</dbReference>
<dbReference type="GO" id="GO:0005783">
    <property type="term" value="C:endoplasmic reticulum"/>
    <property type="evidence" value="ECO:0007669"/>
    <property type="project" value="TreeGrafter"/>
</dbReference>
<dbReference type="GeneID" id="28990770"/>
<dbReference type="SMART" id="SM00563">
    <property type="entry name" value="PlsC"/>
    <property type="match status" value="1"/>
</dbReference>
<gene>
    <name evidence="7" type="ORF">PHYBLDRAFT_137570</name>
</gene>
<dbReference type="GO" id="GO:0006654">
    <property type="term" value="P:phosphatidic acid biosynthetic process"/>
    <property type="evidence" value="ECO:0007669"/>
    <property type="project" value="TreeGrafter"/>
</dbReference>
<dbReference type="GO" id="GO:0003841">
    <property type="term" value="F:1-acylglycerol-3-phosphate O-acyltransferase activity"/>
    <property type="evidence" value="ECO:0007669"/>
    <property type="project" value="UniProtKB-UniRule"/>
</dbReference>
<protein>
    <recommendedName>
        <fullName evidence="4">1-acyl-sn-glycerol-3-phosphate acyltransferase</fullName>
        <ecNumber evidence="4">2.3.1.51</ecNumber>
    </recommendedName>
</protein>
<reference evidence="8" key="1">
    <citation type="submission" date="2015-06" db="EMBL/GenBank/DDBJ databases">
        <title>Expansion of signal transduction pathways in fungi by whole-genome duplication.</title>
        <authorList>
            <consortium name="DOE Joint Genome Institute"/>
            <person name="Corrochano L.M."/>
            <person name="Kuo A."/>
            <person name="Marcet-Houben M."/>
            <person name="Polaino S."/>
            <person name="Salamov A."/>
            <person name="Villalobos J.M."/>
            <person name="Alvarez M.I."/>
            <person name="Avalos J."/>
            <person name="Benito E.P."/>
            <person name="Benoit I."/>
            <person name="Burger G."/>
            <person name="Camino L.P."/>
            <person name="Canovas D."/>
            <person name="Cerda-Olmedo E."/>
            <person name="Cheng J.-F."/>
            <person name="Dominguez A."/>
            <person name="Elias M."/>
            <person name="Eslava A.P."/>
            <person name="Glaser F."/>
            <person name="Grimwood J."/>
            <person name="Gutierrez G."/>
            <person name="Heitman J."/>
            <person name="Henrissat B."/>
            <person name="Iturriaga E.A."/>
            <person name="Lang B.F."/>
            <person name="Lavin J.L."/>
            <person name="Lee S."/>
            <person name="Li W."/>
            <person name="Lindquist E."/>
            <person name="Lopez-Garcia S."/>
            <person name="Luque E.M."/>
            <person name="Marcos A.T."/>
            <person name="Martin J."/>
            <person name="McCluskey K."/>
            <person name="Medina H.R."/>
            <person name="Miralles-Duran A."/>
            <person name="Miyazaki A."/>
            <person name="Munoz-Torres E."/>
            <person name="Oguiza J.A."/>
            <person name="Ohm R."/>
            <person name="Olmedo M."/>
            <person name="Orejas M."/>
            <person name="Ortiz-Castellanos L."/>
            <person name="Pisabarro A.G."/>
            <person name="Rodriguez-Romero J."/>
            <person name="Ruiz-Herrera J."/>
            <person name="Ruiz-Vazquez R."/>
            <person name="Sanz C."/>
            <person name="Schackwitz W."/>
            <person name="Schmutz J."/>
            <person name="Shahriari M."/>
            <person name="Shelest E."/>
            <person name="Silva-Franco F."/>
            <person name="Soanes D."/>
            <person name="Syed K."/>
            <person name="Tagua V.G."/>
            <person name="Talbot N.J."/>
            <person name="Thon M."/>
            <person name="De vries R.P."/>
            <person name="Wiebenga A."/>
            <person name="Yadav J.S."/>
            <person name="Braun E.L."/>
            <person name="Baker S."/>
            <person name="Garre V."/>
            <person name="Horwitz B."/>
            <person name="Torres-Martinez S."/>
            <person name="Idnurm A."/>
            <person name="Herrera-Estrella A."/>
            <person name="Gabaldon T."/>
            <person name="Grigoriev I.V."/>
        </authorList>
    </citation>
    <scope>NUCLEOTIDE SEQUENCE [LARGE SCALE GENOMIC DNA]</scope>
    <source>
        <strain evidence="8">NRRL 1555(-)</strain>
    </source>
</reference>
<comment type="similarity">
    <text evidence="1 4">Belongs to the 1-acyl-sn-glycerol-3-phosphate acyltransferase family.</text>
</comment>
<dbReference type="CDD" id="cd07989">
    <property type="entry name" value="LPLAT_AGPAT-like"/>
    <property type="match status" value="1"/>
</dbReference>
<dbReference type="RefSeq" id="XP_018283851.1">
    <property type="nucleotide sequence ID" value="XM_018429864.1"/>
</dbReference>
<dbReference type="NCBIfam" id="TIGR00530">
    <property type="entry name" value="AGP_acyltrn"/>
    <property type="match status" value="1"/>
</dbReference>
<dbReference type="FunCoup" id="A0A162ZCB5">
    <property type="interactions" value="261"/>
</dbReference>
<comment type="catalytic activity">
    <reaction evidence="4">
        <text>a 1-acyl-sn-glycero-3-phosphate + an acyl-CoA = a 1,2-diacyl-sn-glycero-3-phosphate + CoA</text>
        <dbReference type="Rhea" id="RHEA:19709"/>
        <dbReference type="ChEBI" id="CHEBI:57287"/>
        <dbReference type="ChEBI" id="CHEBI:57970"/>
        <dbReference type="ChEBI" id="CHEBI:58342"/>
        <dbReference type="ChEBI" id="CHEBI:58608"/>
        <dbReference type="EC" id="2.3.1.51"/>
    </reaction>
</comment>
<sequence length="280" mass="31377">MIEDISLALGRVHWSVWAVAPIVFAALYRKHGSFYYRSLVSIICLAISAIFGMCASLLLPLVRRSDLTNWAVARLYYNLTRIFLGVSVKIEGAENLKVDGPAVYVCNHQSSMDVFVMGSVFPKATSVVAKKAIKYYPILGWYMTLSNAIFLDRKNRDSAIKEAQKASDDIHRKNTNVWLFPEGTRGHESEITMLPFKKGAFYMAVQAQVPIVPIVVANYNHIYSSKRKEFKSGEITVRVLPAIPTKNILAESEAVDQLATGTREKMLVALREISVNKKTQ</sequence>
<keyword evidence="3 4" id="KW-0012">Acyltransferase</keyword>
<dbReference type="EC" id="2.3.1.51" evidence="4"/>
<dbReference type="PANTHER" id="PTHR10434">
    <property type="entry name" value="1-ACYL-SN-GLYCEROL-3-PHOSPHATE ACYLTRANSFERASE"/>
    <property type="match status" value="1"/>
</dbReference>
<evidence type="ECO:0000313" key="7">
    <source>
        <dbReference type="EMBL" id="OAD65811.1"/>
    </source>
</evidence>
<evidence type="ECO:0000313" key="8">
    <source>
        <dbReference type="Proteomes" id="UP000077315"/>
    </source>
</evidence>
<evidence type="ECO:0000259" key="6">
    <source>
        <dbReference type="SMART" id="SM00563"/>
    </source>
</evidence>
<keyword evidence="4" id="KW-1208">Phospholipid metabolism</keyword>
<dbReference type="GO" id="GO:0016020">
    <property type="term" value="C:membrane"/>
    <property type="evidence" value="ECO:0007669"/>
    <property type="project" value="InterPro"/>
</dbReference>
<dbReference type="EMBL" id="KV441027">
    <property type="protein sequence ID" value="OAD65811.1"/>
    <property type="molecule type" value="Genomic_DNA"/>
</dbReference>
<accession>A0A162ZCB5</accession>
<evidence type="ECO:0000256" key="2">
    <source>
        <dbReference type="ARBA" id="ARBA00022679"/>
    </source>
</evidence>
<dbReference type="VEuPathDB" id="FungiDB:PHYBLDRAFT_137570"/>
<dbReference type="Proteomes" id="UP000077315">
    <property type="component" value="Unassembled WGS sequence"/>
</dbReference>
<dbReference type="Pfam" id="PF01553">
    <property type="entry name" value="Acyltransferase"/>
    <property type="match status" value="1"/>
</dbReference>
<evidence type="ECO:0000256" key="1">
    <source>
        <dbReference type="ARBA" id="ARBA00008655"/>
    </source>
</evidence>
<name>A0A162ZCB5_PHYB8</name>
<keyword evidence="4" id="KW-0443">Lipid metabolism</keyword>
<feature type="transmembrane region" description="Helical" evidence="5">
    <location>
        <begin position="12"/>
        <end position="28"/>
    </location>
</feature>
<keyword evidence="4" id="KW-0444">Lipid biosynthesis</keyword>
<feature type="transmembrane region" description="Helical" evidence="5">
    <location>
        <begin position="34"/>
        <end position="59"/>
    </location>
</feature>
<keyword evidence="2 4" id="KW-0808">Transferase</keyword>
<comment type="domain">
    <text evidence="4">The HXXXXD motif is essential for acyltransferase activity and may constitute the binding site for the phosphate moiety of the glycerol-3-phosphate.</text>
</comment>
<feature type="domain" description="Phospholipid/glycerol acyltransferase" evidence="6">
    <location>
        <begin position="102"/>
        <end position="219"/>
    </location>
</feature>
<keyword evidence="5" id="KW-0472">Membrane</keyword>
<dbReference type="AlphaFoldDB" id="A0A162ZCB5"/>
<evidence type="ECO:0000256" key="4">
    <source>
        <dbReference type="RuleBase" id="RU361267"/>
    </source>
</evidence>
<keyword evidence="5" id="KW-1133">Transmembrane helix</keyword>
<keyword evidence="4" id="KW-0594">Phospholipid biosynthesis</keyword>
<dbReference type="STRING" id="763407.A0A162ZCB5"/>
<keyword evidence="5" id="KW-0812">Transmembrane</keyword>
<evidence type="ECO:0000256" key="3">
    <source>
        <dbReference type="ARBA" id="ARBA00023315"/>
    </source>
</evidence>
<dbReference type="InParanoid" id="A0A162ZCB5"/>